<evidence type="ECO:0000313" key="9">
    <source>
        <dbReference type="Proteomes" id="UP001485043"/>
    </source>
</evidence>
<dbReference type="InterPro" id="IPR001471">
    <property type="entry name" value="AP2/ERF_dom"/>
</dbReference>
<feature type="compositionally biased region" description="Low complexity" evidence="6">
    <location>
        <begin position="669"/>
        <end position="689"/>
    </location>
</feature>
<evidence type="ECO:0000256" key="6">
    <source>
        <dbReference type="SAM" id="MobiDB-lite"/>
    </source>
</evidence>
<dbReference type="InterPro" id="IPR016177">
    <property type="entry name" value="DNA-bd_dom_sf"/>
</dbReference>
<dbReference type="InterPro" id="IPR036955">
    <property type="entry name" value="AP2/ERF_dom_sf"/>
</dbReference>
<dbReference type="GO" id="GO:0003700">
    <property type="term" value="F:DNA-binding transcription factor activity"/>
    <property type="evidence" value="ECO:0007669"/>
    <property type="project" value="InterPro"/>
</dbReference>
<evidence type="ECO:0000256" key="4">
    <source>
        <dbReference type="ARBA" id="ARBA00023163"/>
    </source>
</evidence>
<dbReference type="GO" id="GO:0005634">
    <property type="term" value="C:nucleus"/>
    <property type="evidence" value="ECO:0007669"/>
    <property type="project" value="UniProtKB-SubCell"/>
</dbReference>
<feature type="compositionally biased region" description="Basic and acidic residues" evidence="6">
    <location>
        <begin position="1075"/>
        <end position="1087"/>
    </location>
</feature>
<feature type="region of interest" description="Disordered" evidence="6">
    <location>
        <begin position="509"/>
        <end position="541"/>
    </location>
</feature>
<keyword evidence="9" id="KW-1185">Reference proteome</keyword>
<dbReference type="PANTHER" id="PTHR31677">
    <property type="entry name" value="AP2 DOMAIN CLASS TRANSCRIPTION FACTOR"/>
    <property type="match status" value="1"/>
</dbReference>
<feature type="region of interest" description="Disordered" evidence="6">
    <location>
        <begin position="905"/>
        <end position="933"/>
    </location>
</feature>
<sequence length="1488" mass="157502">METLSSAVNCLTRPSWLPRNGTWRGSLKEESCSSLQLSCFQGAMVKAAKAVRQAADALPVTASPLQPATVESLLHANTWKAAPEPIICQQGPTSKPALFLRGHGTEGNMLYAACQCNACLGASSPQILSLEELAEHTTGRPCDVRKGTEEMVLGHYITVASPNGRRSSLRDHLIQAASSLGGSQLIGQHVWIFWFDEEVPRARLKGRWFPSQITGYDALSGKHQVVYQPEGYTTTEDSEELWLAAEFLHFGKHAPAAGAKPVQKPASQRAQHAEPHEGTDPAGRTSHALANAHPSEKSQPAVLVSESRHSESTITASPPKGMAARRSSEITSDTVTQGRPVPGQQRMERSDCTDASQSQHAERLPVSRDADNGNMAGSSRKPVQLPAYKGVAKVGGWWVASILDPRTDQTRSLGKFTSAEHAARQYDREAIDLYGDAADLNFNLSYHGLTPLSPSSSNKRPQPMSRPTPSSVTGRQIASAALATPPRPHPASAGMAQLPERPHLTVLSKNEALPNGPGRPAVGIGLVDQQGPADVGDPSKAVRRSKDEGLQAALDCLASFAQKEGLLGPALGQLSRQKGLGSNCPALSCVLPLPVRNALHALASSKALTPGGAQPAPKHCNPPTGPVGKAGQANGKRGLLSEQHQAPNKKLRGGDFLDPAPSKALGQPHQAGHVAVASHAAAPQQSSGGLQHGGGNAAAAPHLPVPGARHGQKNPMAPPSSQKTGLKIKLKLPFRLPESGTGSPHPTTPEAAQLRALQAILPPLPATAVARKPDHFQQPVVSKAGPSPQFKPPPQQVPCKISANACSVHSVPVPPASEGPEHSMPGPTSLSEARVHGATHRIPATPAQPGHVLDAMMPSSQPIGSFEGLGFLGCVDLQQEPISEERQLVLASVQSALEEHEPIDLESAAQAMGMPFPSRQKRGRRSRQEEADRKAVLAALPRLGPQAARPAHSGDTVVYAPTIIVTSPAPSGRHSVCGPRIRRQVMEAQSEPDPEYSSGELQGPAVAGDTPVKTGIDRTSSQSTPETISQRRDQDLSHQQSPVEQPQQQLPATATAAHPQEHEAMALPCPKKTDWHKAGRIRQREPVAEGQQRRPKRRKMMPLNSHHFRSEESGPEDKQERQGVSGRQADAAEEDVPQEQATPAHAGPPGRQHQAGRQGVVQPRSGRNGPQIALPKPAATPGRMLFSPGTGPHQLSGSLGLPLEWPDMLELLAASPGKPMDSSFMANGLDPAAWDGISLHTAAILEGADLAMEDLSPGGDQAISREHRDQSSPLPCSLGLDLQRVQLPQQLPPAAHPLAAAPRSSALDVTPSAQPPVVGLGTPVLPTPLLTDDDIQQTLAPFQGSCTAAAEGCAMAAGPASARQDPMETGAAVAELGEQHGRRPDTQTGAVEDPPGAEVLIMPDLAPTDARGMLQSIHALIRQLQATPAIREEMQRSKIAPRTSLYFQRRCPSPEDKALFYDTLVEAWHTQGAQGTLETLELFIAEGS</sequence>
<organism evidence="8 9">
    <name type="scientific">Apatococcus fuscideae</name>
    <dbReference type="NCBI Taxonomy" id="2026836"/>
    <lineage>
        <taxon>Eukaryota</taxon>
        <taxon>Viridiplantae</taxon>
        <taxon>Chlorophyta</taxon>
        <taxon>core chlorophytes</taxon>
        <taxon>Trebouxiophyceae</taxon>
        <taxon>Chlorellales</taxon>
        <taxon>Chlorellaceae</taxon>
        <taxon>Apatococcus</taxon>
    </lineage>
</organism>
<feature type="region of interest" description="Disordered" evidence="6">
    <location>
        <begin position="451"/>
        <end position="475"/>
    </location>
</feature>
<feature type="compositionally biased region" description="Basic and acidic residues" evidence="6">
    <location>
        <begin position="1108"/>
        <end position="1121"/>
    </location>
</feature>
<gene>
    <name evidence="8" type="ORF">WJX84_000134</name>
</gene>
<keyword evidence="3" id="KW-0238">DNA-binding</keyword>
<dbReference type="SUPFAM" id="SSF54171">
    <property type="entry name" value="DNA-binding domain"/>
    <property type="match status" value="1"/>
</dbReference>
<feature type="domain" description="AP2/ERF" evidence="7">
    <location>
        <begin position="374"/>
        <end position="443"/>
    </location>
</feature>
<evidence type="ECO:0000256" key="2">
    <source>
        <dbReference type="ARBA" id="ARBA00023015"/>
    </source>
</evidence>
<reference evidence="8 9" key="1">
    <citation type="journal article" date="2024" name="Nat. Commun.">
        <title>Phylogenomics reveals the evolutionary origins of lichenization in chlorophyte algae.</title>
        <authorList>
            <person name="Puginier C."/>
            <person name="Libourel C."/>
            <person name="Otte J."/>
            <person name="Skaloud P."/>
            <person name="Haon M."/>
            <person name="Grisel S."/>
            <person name="Petersen M."/>
            <person name="Berrin J.G."/>
            <person name="Delaux P.M."/>
            <person name="Dal Grande F."/>
            <person name="Keller J."/>
        </authorList>
    </citation>
    <scope>NUCLEOTIDE SEQUENCE [LARGE SCALE GENOMIC DNA]</scope>
    <source>
        <strain evidence="8 9">SAG 2523</strain>
    </source>
</reference>
<feature type="region of interest" description="Disordered" evidence="6">
    <location>
        <begin position="986"/>
        <end position="1060"/>
    </location>
</feature>
<evidence type="ECO:0000256" key="5">
    <source>
        <dbReference type="ARBA" id="ARBA00023242"/>
    </source>
</evidence>
<comment type="caution">
    <text evidence="8">The sequence shown here is derived from an EMBL/GenBank/DDBJ whole genome shotgun (WGS) entry which is preliminary data.</text>
</comment>
<evidence type="ECO:0000256" key="3">
    <source>
        <dbReference type="ARBA" id="ARBA00023125"/>
    </source>
</evidence>
<dbReference type="GO" id="GO:0003677">
    <property type="term" value="F:DNA binding"/>
    <property type="evidence" value="ECO:0007669"/>
    <property type="project" value="UniProtKB-KW"/>
</dbReference>
<dbReference type="CDD" id="cd00018">
    <property type="entry name" value="AP2"/>
    <property type="match status" value="1"/>
</dbReference>
<dbReference type="SMART" id="SM00380">
    <property type="entry name" value="AP2"/>
    <property type="match status" value="1"/>
</dbReference>
<dbReference type="PANTHER" id="PTHR31677:SF107">
    <property type="entry name" value="AP2_ERF DOMAIN TRANSCRIPTION FACTOR"/>
    <property type="match status" value="1"/>
</dbReference>
<comment type="subcellular location">
    <subcellularLocation>
        <location evidence="1">Nucleus</location>
    </subcellularLocation>
</comment>
<feature type="region of interest" description="Disordered" evidence="6">
    <location>
        <begin position="813"/>
        <end position="837"/>
    </location>
</feature>
<name>A0AAW1SVY8_9CHLO</name>
<proteinExistence type="predicted"/>
<dbReference type="EMBL" id="JALJOV010000763">
    <property type="protein sequence ID" value="KAK9861415.1"/>
    <property type="molecule type" value="Genomic_DNA"/>
</dbReference>
<evidence type="ECO:0000313" key="8">
    <source>
        <dbReference type="EMBL" id="KAK9861415.1"/>
    </source>
</evidence>
<dbReference type="Proteomes" id="UP001485043">
    <property type="component" value="Unassembled WGS sequence"/>
</dbReference>
<feature type="compositionally biased region" description="Basic and acidic residues" evidence="6">
    <location>
        <begin position="360"/>
        <end position="371"/>
    </location>
</feature>
<keyword evidence="4" id="KW-0804">Transcription</keyword>
<accession>A0AAW1SVY8</accession>
<feature type="region of interest" description="Disordered" evidence="6">
    <location>
        <begin position="609"/>
        <end position="724"/>
    </location>
</feature>
<dbReference type="Gene3D" id="3.30.730.10">
    <property type="entry name" value="AP2/ERF domain"/>
    <property type="match status" value="1"/>
</dbReference>
<evidence type="ECO:0000256" key="1">
    <source>
        <dbReference type="ARBA" id="ARBA00004123"/>
    </source>
</evidence>
<feature type="compositionally biased region" description="Low complexity" evidence="6">
    <location>
        <begin position="1039"/>
        <end position="1058"/>
    </location>
</feature>
<protein>
    <recommendedName>
        <fullName evidence="7">AP2/ERF domain-containing protein</fullName>
    </recommendedName>
</protein>
<feature type="compositionally biased region" description="Polar residues" evidence="6">
    <location>
        <begin position="452"/>
        <end position="475"/>
    </location>
</feature>
<feature type="region of interest" description="Disordered" evidence="6">
    <location>
        <begin position="257"/>
        <end position="381"/>
    </location>
</feature>
<keyword evidence="5" id="KW-0539">Nucleus</keyword>
<keyword evidence="2" id="KW-0805">Transcription regulation</keyword>
<evidence type="ECO:0000259" key="7">
    <source>
        <dbReference type="PROSITE" id="PS51032"/>
    </source>
</evidence>
<feature type="compositionally biased region" description="Polar residues" evidence="6">
    <location>
        <begin position="1017"/>
        <end position="1028"/>
    </location>
</feature>
<dbReference type="PROSITE" id="PS51032">
    <property type="entry name" value="AP2_ERF"/>
    <property type="match status" value="1"/>
</dbReference>
<feature type="region of interest" description="Disordered" evidence="6">
    <location>
        <begin position="1075"/>
        <end position="1197"/>
    </location>
</feature>